<gene>
    <name evidence="1" type="ORF">KV112_21900</name>
</gene>
<dbReference type="InterPro" id="IPR036689">
    <property type="entry name" value="ESAT-6-like_sf"/>
</dbReference>
<name>A0ABU5YR45_9MYCO</name>
<comment type="caution">
    <text evidence="1">The sequence shown here is derived from an EMBL/GenBank/DDBJ whole genome shotgun (WGS) entry which is preliminary data.</text>
</comment>
<dbReference type="RefSeq" id="WP_225400385.1">
    <property type="nucleotide sequence ID" value="NZ_JAYJJS010000004.1"/>
</dbReference>
<protein>
    <submittedName>
        <fullName evidence="1">WXG100 family type VII secretion target</fullName>
    </submittedName>
</protein>
<evidence type="ECO:0000313" key="2">
    <source>
        <dbReference type="Proteomes" id="UP001299046"/>
    </source>
</evidence>
<dbReference type="Gene3D" id="1.10.287.1060">
    <property type="entry name" value="ESAT-6-like"/>
    <property type="match status" value="1"/>
</dbReference>
<dbReference type="Proteomes" id="UP001299046">
    <property type="component" value="Unassembled WGS sequence"/>
</dbReference>
<keyword evidence="2" id="KW-1185">Reference proteome</keyword>
<dbReference type="EMBL" id="JAYJJT010000043">
    <property type="protein sequence ID" value="MEB3052350.1"/>
    <property type="molecule type" value="Genomic_DNA"/>
</dbReference>
<reference evidence="1 2" key="1">
    <citation type="submission" date="2023-12" db="EMBL/GenBank/DDBJ databases">
        <title>Description of new species of Mycobacterium terrae complex isolated from sewage at the Sao Paulo Zoological Park Foundation in Brazil.</title>
        <authorList>
            <person name="Romagnoli C.L."/>
            <person name="Conceicao E.C."/>
            <person name="Machado E."/>
            <person name="Barreto L.B.P.F."/>
            <person name="Sharma A."/>
            <person name="Silva N.M."/>
            <person name="Marques L.E."/>
            <person name="Juliana M.A."/>
            <person name="Lourenco M.C.S."/>
            <person name="Digiampietri L.A."/>
            <person name="Suffys P.N."/>
            <person name="Viana-Niero C."/>
        </authorList>
    </citation>
    <scope>NUCLEOTIDE SEQUENCE [LARGE SCALE GENOMIC DNA]</scope>
    <source>
        <strain evidence="1 2">MYC123</strain>
    </source>
</reference>
<organism evidence="1 2">
    <name type="scientific">[Mycobacterium] zoologicum</name>
    <dbReference type="NCBI Taxonomy" id="2872311"/>
    <lineage>
        <taxon>Bacteria</taxon>
        <taxon>Bacillati</taxon>
        <taxon>Actinomycetota</taxon>
        <taxon>Actinomycetes</taxon>
        <taxon>Mycobacteriales</taxon>
        <taxon>Mycobacteriaceae</taxon>
        <taxon>Mycolicibacter</taxon>
    </lineage>
</organism>
<dbReference type="SUPFAM" id="SSF140453">
    <property type="entry name" value="EsxAB dimer-like"/>
    <property type="match status" value="1"/>
</dbReference>
<sequence>MAYLGQDTDQVRQFAKQLDGKANDINGLISQLTSAVQAVDWKGADAQQFISDWNGTHVPGLKKVVSALNTAAAVANRNAAEQDAASK</sequence>
<evidence type="ECO:0000313" key="1">
    <source>
        <dbReference type="EMBL" id="MEB3052350.1"/>
    </source>
</evidence>
<accession>A0ABU5YR45</accession>
<proteinExistence type="predicted"/>